<dbReference type="InterPro" id="IPR014780">
    <property type="entry name" value="tRNA_psdUridine_synth_TruB"/>
</dbReference>
<evidence type="ECO:0000313" key="8">
    <source>
        <dbReference type="Proteomes" id="UP000672038"/>
    </source>
</evidence>
<dbReference type="Pfam" id="PF01509">
    <property type="entry name" value="TruB_N"/>
    <property type="match status" value="1"/>
</dbReference>
<comment type="catalytic activity">
    <reaction evidence="1 5">
        <text>uridine(55) in tRNA = pseudouridine(55) in tRNA</text>
        <dbReference type="Rhea" id="RHEA:42532"/>
        <dbReference type="Rhea" id="RHEA-COMP:10101"/>
        <dbReference type="Rhea" id="RHEA-COMP:10102"/>
        <dbReference type="ChEBI" id="CHEBI:65314"/>
        <dbReference type="ChEBI" id="CHEBI:65315"/>
        <dbReference type="EC" id="5.4.99.25"/>
    </reaction>
</comment>
<sequence length="283" mass="33105">MNGFFLINKTKHITSNNVTCSIKKKFNFDKVGHTGILDPLAEGLLIVLINKATKLAFLFENLDKTYQGNMIFNYNYDSLDVTGNILDIKKNILSEKEIQKAFIYFDQKEYLQTPPMYSAIKIKGQKMYHLARKQIKIEIPPRKVKIHYCKKKSPLYNESIDFEAKVSKGTYIRSLARDIANKMNTYGALKSLNRVQIGDYNLKEAHTINEVNLQHLIDHKFLFQNTPKLILNDYLIKLVKNGITLDERQIITENPFIVVDRNKNYIAYYIPIEKNKYKPKYFF</sequence>
<evidence type="ECO:0000313" key="7">
    <source>
        <dbReference type="EMBL" id="QTX02813.1"/>
    </source>
</evidence>
<feature type="domain" description="Pseudouridine synthase II N-terminal" evidence="6">
    <location>
        <begin position="23"/>
        <end position="172"/>
    </location>
</feature>
<dbReference type="PANTHER" id="PTHR13767">
    <property type="entry name" value="TRNA-PSEUDOURIDINE SYNTHASE"/>
    <property type="match status" value="1"/>
</dbReference>
<dbReference type="NCBIfam" id="TIGR00431">
    <property type="entry name" value="TruB"/>
    <property type="match status" value="1"/>
</dbReference>
<gene>
    <name evidence="5 7" type="primary">truB</name>
    <name evidence="7" type="ORF">LFWB_2430</name>
</gene>
<feature type="active site" description="Nucleophile" evidence="5">
    <location>
        <position position="38"/>
    </location>
</feature>
<reference evidence="7" key="1">
    <citation type="submission" date="2020-06" db="EMBL/GenBank/DDBJ databases">
        <title>Complete genome sequence of Candidatus Phytoplasma luffae NCHU2019.</title>
        <authorList>
            <person name="Cho S.-T."/>
            <person name="Tan C.-M."/>
            <person name="Li J.-R."/>
            <person name="Chien Y.-Y."/>
            <person name="Chiu Y.-C."/>
            <person name="Yang J.-Y."/>
            <person name="Kuo C.-H."/>
        </authorList>
    </citation>
    <scope>NUCLEOTIDE SEQUENCE</scope>
    <source>
        <strain evidence="7">NCHU2019</strain>
    </source>
</reference>
<dbReference type="Proteomes" id="UP000672038">
    <property type="component" value="Chromosome"/>
</dbReference>
<evidence type="ECO:0000256" key="3">
    <source>
        <dbReference type="ARBA" id="ARBA00022694"/>
    </source>
</evidence>
<dbReference type="PANTHER" id="PTHR13767:SF2">
    <property type="entry name" value="PSEUDOURIDYLATE SYNTHASE TRUB1"/>
    <property type="match status" value="1"/>
</dbReference>
<keyword evidence="3 5" id="KW-0819">tRNA processing</keyword>
<dbReference type="EC" id="5.4.99.25" evidence="5"/>
<dbReference type="HAMAP" id="MF_01080">
    <property type="entry name" value="TruB_bact"/>
    <property type="match status" value="1"/>
</dbReference>
<evidence type="ECO:0000256" key="4">
    <source>
        <dbReference type="ARBA" id="ARBA00023235"/>
    </source>
</evidence>
<comment type="similarity">
    <text evidence="2 5">Belongs to the pseudouridine synthase TruB family. Type 1 subfamily.</text>
</comment>
<dbReference type="EMBL" id="CP054393">
    <property type="protein sequence ID" value="QTX02813.1"/>
    <property type="molecule type" value="Genomic_DNA"/>
</dbReference>
<dbReference type="InterPro" id="IPR020103">
    <property type="entry name" value="PsdUridine_synth_cat_dom_sf"/>
</dbReference>
<accession>A0A975ILY0</accession>
<evidence type="ECO:0000256" key="2">
    <source>
        <dbReference type="ARBA" id="ARBA00005642"/>
    </source>
</evidence>
<keyword evidence="4 5" id="KW-0413">Isomerase</keyword>
<organism evidence="7 8">
    <name type="scientific">Loofah witches'-broom phytoplasma</name>
    <dbReference type="NCBI Taxonomy" id="35773"/>
    <lineage>
        <taxon>Bacteria</taxon>
        <taxon>Bacillati</taxon>
        <taxon>Mycoplasmatota</taxon>
        <taxon>Mollicutes</taxon>
        <taxon>Acholeplasmatales</taxon>
        <taxon>Acholeplasmataceae</taxon>
        <taxon>Candidatus Phytoplasma</taxon>
        <taxon>16SrVIII (Loofah witches'-broom group)</taxon>
    </lineage>
</organism>
<dbReference type="AlphaFoldDB" id="A0A975ILY0"/>
<evidence type="ECO:0000256" key="5">
    <source>
        <dbReference type="HAMAP-Rule" id="MF_01080"/>
    </source>
</evidence>
<name>A0A975ILY0_LOWBP</name>
<dbReference type="GO" id="GO:0003723">
    <property type="term" value="F:RNA binding"/>
    <property type="evidence" value="ECO:0007669"/>
    <property type="project" value="InterPro"/>
</dbReference>
<dbReference type="GO" id="GO:0031119">
    <property type="term" value="P:tRNA pseudouridine synthesis"/>
    <property type="evidence" value="ECO:0007669"/>
    <property type="project" value="UniProtKB-UniRule"/>
</dbReference>
<dbReference type="CDD" id="cd02573">
    <property type="entry name" value="PseudoU_synth_EcTruB"/>
    <property type="match status" value="1"/>
</dbReference>
<protein>
    <recommendedName>
        <fullName evidence="5">tRNA pseudouridine synthase B</fullName>
        <ecNumber evidence="5">5.4.99.25</ecNumber>
    </recommendedName>
    <alternativeName>
        <fullName evidence="5">tRNA pseudouridine(55) synthase</fullName>
        <shortName evidence="5">Psi55 synthase</shortName>
    </alternativeName>
    <alternativeName>
        <fullName evidence="5">tRNA pseudouridylate synthase</fullName>
    </alternativeName>
    <alternativeName>
        <fullName evidence="5">tRNA-uridine isomerase</fullName>
    </alternativeName>
</protein>
<dbReference type="InterPro" id="IPR002501">
    <property type="entry name" value="PsdUridine_synth_N"/>
</dbReference>
<evidence type="ECO:0000256" key="1">
    <source>
        <dbReference type="ARBA" id="ARBA00000385"/>
    </source>
</evidence>
<dbReference type="GO" id="GO:1990481">
    <property type="term" value="P:mRNA pseudouridine synthesis"/>
    <property type="evidence" value="ECO:0007669"/>
    <property type="project" value="TreeGrafter"/>
</dbReference>
<dbReference type="RefSeq" id="WP_210954859.1">
    <property type="nucleotide sequence ID" value="NZ_CP054393.1"/>
</dbReference>
<dbReference type="KEGG" id="pluf:LFWB_2430"/>
<dbReference type="Gene3D" id="3.30.2350.10">
    <property type="entry name" value="Pseudouridine synthase"/>
    <property type="match status" value="1"/>
</dbReference>
<comment type="function">
    <text evidence="5">Responsible for synthesis of pseudouridine from uracil-55 in the psi GC loop of transfer RNAs.</text>
</comment>
<dbReference type="SUPFAM" id="SSF55120">
    <property type="entry name" value="Pseudouridine synthase"/>
    <property type="match status" value="1"/>
</dbReference>
<keyword evidence="8" id="KW-1185">Reference proteome</keyword>
<evidence type="ECO:0000259" key="6">
    <source>
        <dbReference type="Pfam" id="PF01509"/>
    </source>
</evidence>
<proteinExistence type="inferred from homology"/>
<dbReference type="GO" id="GO:0160148">
    <property type="term" value="F:tRNA pseudouridine(55) synthase activity"/>
    <property type="evidence" value="ECO:0007669"/>
    <property type="project" value="UniProtKB-EC"/>
</dbReference>